<gene>
    <name evidence="1" type="ORF">LVIROSA_LOCUS10526</name>
</gene>
<dbReference type="EMBL" id="CAKMRJ010001112">
    <property type="protein sequence ID" value="CAH1423238.1"/>
    <property type="molecule type" value="Genomic_DNA"/>
</dbReference>
<comment type="caution">
    <text evidence="1">The sequence shown here is derived from an EMBL/GenBank/DDBJ whole genome shotgun (WGS) entry which is preliminary data.</text>
</comment>
<dbReference type="AlphaFoldDB" id="A0AAU9MRL5"/>
<accession>A0AAU9MRL5</accession>
<keyword evidence="2" id="KW-1185">Reference proteome</keyword>
<dbReference type="Proteomes" id="UP001157418">
    <property type="component" value="Unassembled WGS sequence"/>
</dbReference>
<proteinExistence type="predicted"/>
<sequence length="82" mass="9315">MTFTPLPPPTSITTFFFESSLTNTTDIFVLGLGFFYMLESLRDSVILALFSKFVSETFLPSDRPQVKKGMWVFFSTFIAVVL</sequence>
<name>A0AAU9MRL5_9ASTR</name>
<reference evidence="1 2" key="1">
    <citation type="submission" date="2022-01" db="EMBL/GenBank/DDBJ databases">
        <authorList>
            <person name="Xiong W."/>
            <person name="Schranz E."/>
        </authorList>
    </citation>
    <scope>NUCLEOTIDE SEQUENCE [LARGE SCALE GENOMIC DNA]</scope>
</reference>
<evidence type="ECO:0000313" key="2">
    <source>
        <dbReference type="Proteomes" id="UP001157418"/>
    </source>
</evidence>
<protein>
    <submittedName>
        <fullName evidence="1">Uncharacterized protein</fullName>
    </submittedName>
</protein>
<evidence type="ECO:0000313" key="1">
    <source>
        <dbReference type="EMBL" id="CAH1423238.1"/>
    </source>
</evidence>
<organism evidence="1 2">
    <name type="scientific">Lactuca virosa</name>
    <dbReference type="NCBI Taxonomy" id="75947"/>
    <lineage>
        <taxon>Eukaryota</taxon>
        <taxon>Viridiplantae</taxon>
        <taxon>Streptophyta</taxon>
        <taxon>Embryophyta</taxon>
        <taxon>Tracheophyta</taxon>
        <taxon>Spermatophyta</taxon>
        <taxon>Magnoliopsida</taxon>
        <taxon>eudicotyledons</taxon>
        <taxon>Gunneridae</taxon>
        <taxon>Pentapetalae</taxon>
        <taxon>asterids</taxon>
        <taxon>campanulids</taxon>
        <taxon>Asterales</taxon>
        <taxon>Asteraceae</taxon>
        <taxon>Cichorioideae</taxon>
        <taxon>Cichorieae</taxon>
        <taxon>Lactucinae</taxon>
        <taxon>Lactuca</taxon>
    </lineage>
</organism>